<proteinExistence type="predicted"/>
<dbReference type="OMA" id="TEPRSCV"/>
<keyword evidence="1 2" id="KW-0103">Bromodomain</keyword>
<reference evidence="6" key="1">
    <citation type="submission" date="2025-08" db="UniProtKB">
        <authorList>
            <consortium name="RefSeq"/>
        </authorList>
    </citation>
    <scope>IDENTIFICATION</scope>
</reference>
<dbReference type="PRINTS" id="PR00503">
    <property type="entry name" value="BROMODOMAIN"/>
</dbReference>
<dbReference type="SUPFAM" id="SSF47370">
    <property type="entry name" value="Bromodomain"/>
    <property type="match status" value="1"/>
</dbReference>
<gene>
    <name evidence="6" type="primary">LOC103510497</name>
</gene>
<dbReference type="InterPro" id="IPR001487">
    <property type="entry name" value="Bromodomain"/>
</dbReference>
<dbReference type="InterPro" id="IPR036427">
    <property type="entry name" value="Bromodomain-like_sf"/>
</dbReference>
<dbReference type="PROSITE" id="PS50014">
    <property type="entry name" value="BROMODOMAIN_2"/>
    <property type="match status" value="1"/>
</dbReference>
<dbReference type="Pfam" id="PF08742">
    <property type="entry name" value="C8"/>
    <property type="match status" value="1"/>
</dbReference>
<protein>
    <submittedName>
        <fullName evidence="6">Bromodomain-containing protein 7-like</fullName>
    </submittedName>
</protein>
<dbReference type="PANTHER" id="PTHR22881:SF27">
    <property type="entry name" value="BROMODOMAIN CONTAINING 7_9"/>
    <property type="match status" value="1"/>
</dbReference>
<keyword evidence="5" id="KW-1185">Reference proteome</keyword>
<dbReference type="PaxDb" id="121845-A0A1S3D370"/>
<name>A0A1S3D370_DIACI</name>
<dbReference type="GO" id="GO:0005634">
    <property type="term" value="C:nucleus"/>
    <property type="evidence" value="ECO:0007669"/>
    <property type="project" value="TreeGrafter"/>
</dbReference>
<dbReference type="GeneID" id="103510497"/>
<dbReference type="SMART" id="SM00832">
    <property type="entry name" value="C8"/>
    <property type="match status" value="1"/>
</dbReference>
<dbReference type="STRING" id="121845.A0A1S3D370"/>
<dbReference type="Proteomes" id="UP000079169">
    <property type="component" value="Unplaced"/>
</dbReference>
<evidence type="ECO:0000256" key="1">
    <source>
        <dbReference type="ARBA" id="ARBA00023117"/>
    </source>
</evidence>
<evidence type="ECO:0000313" key="5">
    <source>
        <dbReference type="Proteomes" id="UP000079169"/>
    </source>
</evidence>
<sequence>MEENNPSGDGHTEPPVKKMKKDAHKIHALLTKPPRQPPKEGIVSSIKTEPRSCVRKLKEQNSPLQKLLEHLHGLLEKRDMQQFFAWPVTDNIAPGYSNIISQPMDFSTMKQKIDDGAYSTLNQYIDDFKLMCGNAMTYNHPDTIYFKSAKKLLHSGLKVTSADKLKQMVHALPCMLEIPESQLGFDLGRVIPKKSCKKALLHRKYSSCLVDMCECPLKNCHCESFTAYARECSRLGVQLGDWRKLTGCHSGAPPR</sequence>
<dbReference type="PANTHER" id="PTHR22881">
    <property type="entry name" value="BROMODOMAIN CONTAINING PROTEIN"/>
    <property type="match status" value="1"/>
</dbReference>
<evidence type="ECO:0000313" key="6">
    <source>
        <dbReference type="RefSeq" id="XP_008473393.1"/>
    </source>
</evidence>
<evidence type="ECO:0000259" key="4">
    <source>
        <dbReference type="PROSITE" id="PS50014"/>
    </source>
</evidence>
<dbReference type="InterPro" id="IPR014853">
    <property type="entry name" value="VWF/SSPO/ZAN-like_Cys-rich_dom"/>
</dbReference>
<evidence type="ECO:0000256" key="3">
    <source>
        <dbReference type="SAM" id="MobiDB-lite"/>
    </source>
</evidence>
<accession>A0A1S3D370</accession>
<dbReference type="InterPro" id="IPR051831">
    <property type="entry name" value="Bromodomain_contain_prot"/>
</dbReference>
<dbReference type="SMART" id="SM00297">
    <property type="entry name" value="BROMO"/>
    <property type="match status" value="1"/>
</dbReference>
<dbReference type="KEGG" id="dci:103510497"/>
<dbReference type="GO" id="GO:0006357">
    <property type="term" value="P:regulation of transcription by RNA polymerase II"/>
    <property type="evidence" value="ECO:0007669"/>
    <property type="project" value="TreeGrafter"/>
</dbReference>
<dbReference type="Gene3D" id="1.20.920.10">
    <property type="entry name" value="Bromodomain-like"/>
    <property type="match status" value="1"/>
</dbReference>
<organism evidence="5 6">
    <name type="scientific">Diaphorina citri</name>
    <name type="common">Asian citrus psyllid</name>
    <dbReference type="NCBI Taxonomy" id="121845"/>
    <lineage>
        <taxon>Eukaryota</taxon>
        <taxon>Metazoa</taxon>
        <taxon>Ecdysozoa</taxon>
        <taxon>Arthropoda</taxon>
        <taxon>Hexapoda</taxon>
        <taxon>Insecta</taxon>
        <taxon>Pterygota</taxon>
        <taxon>Neoptera</taxon>
        <taxon>Paraneoptera</taxon>
        <taxon>Hemiptera</taxon>
        <taxon>Sternorrhyncha</taxon>
        <taxon>Psylloidea</taxon>
        <taxon>Psyllidae</taxon>
        <taxon>Diaphorininae</taxon>
        <taxon>Diaphorina</taxon>
    </lineage>
</organism>
<feature type="region of interest" description="Disordered" evidence="3">
    <location>
        <begin position="1"/>
        <end position="23"/>
    </location>
</feature>
<evidence type="ECO:0000256" key="2">
    <source>
        <dbReference type="PROSITE-ProRule" id="PRU00035"/>
    </source>
</evidence>
<dbReference type="RefSeq" id="XP_008473393.1">
    <property type="nucleotide sequence ID" value="XM_008475171.3"/>
</dbReference>
<dbReference type="AlphaFoldDB" id="A0A1S3D370"/>
<feature type="domain" description="Bromo" evidence="4">
    <location>
        <begin position="76"/>
        <end position="146"/>
    </location>
</feature>
<dbReference type="Pfam" id="PF00439">
    <property type="entry name" value="Bromodomain"/>
    <property type="match status" value="1"/>
</dbReference>